<evidence type="ECO:0000256" key="4">
    <source>
        <dbReference type="ARBA" id="ARBA00022801"/>
    </source>
</evidence>
<comment type="pathway">
    <text evidence="7">Cofactor biosynthesis; coenzyme M biosynthesis; sulfoacetaldehyde from phosphoenolpyruvate and sulfite: step 2/4.</text>
</comment>
<evidence type="ECO:0000256" key="5">
    <source>
        <dbReference type="ARBA" id="ARBA00022842"/>
    </source>
</evidence>
<dbReference type="EMBL" id="CP006933">
    <property type="protein sequence ID" value="AIS31770.1"/>
    <property type="molecule type" value="Genomic_DNA"/>
</dbReference>
<evidence type="ECO:0000256" key="3">
    <source>
        <dbReference type="ARBA" id="ARBA00012953"/>
    </source>
</evidence>
<evidence type="ECO:0000256" key="6">
    <source>
        <dbReference type="ARBA" id="ARBA00033711"/>
    </source>
</evidence>
<sequence>MQVSLSFERSLSKDVAIMVDVLRASTTITVALEKIPNIIPTLEIEEALALAPEHQAFLAGERGGATIEGFDVGNSPLEIQELEGETLIITTSNGTRILEGIRGRAMIGSFINARAVANKALQVATDHVEVVMAGVRGNFAIEDFLGAGEIISHLQDEELDEMAQAACLAIENQEKVDQAVKGSRSAQNLKKLGFGKDVEFCLQRDKSQLVPEFKDGLIRILE</sequence>
<dbReference type="AlphaFoldDB" id="A0A089ZFM1"/>
<reference evidence="8" key="1">
    <citation type="submission" date="2013-12" db="EMBL/GenBank/DDBJ databases">
        <title>The complete genome sequence of Methanobacterium sp. BRM9.</title>
        <authorList>
            <consortium name="Pastoral Greenhouse Gas Research Consortium"/>
            <person name="Kelly W.J."/>
            <person name="Leahy S.C."/>
            <person name="Perry R."/>
            <person name="Li D."/>
            <person name="Altermann E."/>
            <person name="Lambie S.C."/>
            <person name="Attwood G.T."/>
        </authorList>
    </citation>
    <scope>NUCLEOTIDE SEQUENCE [LARGE SCALE GENOMIC DNA]</scope>
    <source>
        <strain evidence="8">BRM9</strain>
    </source>
</reference>
<organism evidence="8 10">
    <name type="scientific">Methanobacterium formicicum</name>
    <dbReference type="NCBI Taxonomy" id="2162"/>
    <lineage>
        <taxon>Archaea</taxon>
        <taxon>Methanobacteriati</taxon>
        <taxon>Methanobacteriota</taxon>
        <taxon>Methanomada group</taxon>
        <taxon>Methanobacteria</taxon>
        <taxon>Methanobacteriales</taxon>
        <taxon>Methanobacteriaceae</taxon>
        <taxon>Methanobacterium</taxon>
    </lineage>
</organism>
<dbReference type="GO" id="GO:0050545">
    <property type="term" value="F:sulfopyruvate decarboxylase activity"/>
    <property type="evidence" value="ECO:0007669"/>
    <property type="project" value="TreeGrafter"/>
</dbReference>
<evidence type="ECO:0000256" key="1">
    <source>
        <dbReference type="ARBA" id="ARBA00001946"/>
    </source>
</evidence>
<dbReference type="InterPro" id="IPR027639">
    <property type="entry name" value="ComB_archaeal"/>
</dbReference>
<evidence type="ECO:0000313" key="8">
    <source>
        <dbReference type="EMBL" id="AIS31770.1"/>
    </source>
</evidence>
<keyword evidence="5 7" id="KW-0460">Magnesium</keyword>
<comment type="cofactor">
    <cofactor evidence="1 7">
        <name>Mg(2+)</name>
        <dbReference type="ChEBI" id="CHEBI:18420"/>
    </cofactor>
</comment>
<gene>
    <name evidence="7 8" type="primary">comB</name>
    <name evidence="8" type="ORF">BRM9_0953</name>
    <name evidence="9" type="ORF">MB9_2007</name>
</gene>
<dbReference type="PANTHER" id="PTHR37311:SF1">
    <property type="entry name" value="2-PHOSPHOSULFOLACTATE PHOSPHATASE-RELATED"/>
    <property type="match status" value="1"/>
</dbReference>
<dbReference type="GO" id="GO:0019295">
    <property type="term" value="P:coenzyme M biosynthetic process"/>
    <property type="evidence" value="ECO:0007669"/>
    <property type="project" value="UniProtKB-UniRule"/>
</dbReference>
<protein>
    <recommendedName>
        <fullName evidence="3 7">2-phosphosulfolactate phosphatase</fullName>
        <ecNumber evidence="3 7">3.1.3.71</ecNumber>
    </recommendedName>
</protein>
<keyword evidence="7" id="KW-0174">Coenzyme M biosynthesis</keyword>
<name>A0A089ZFM1_METFO</name>
<dbReference type="EC" id="3.1.3.71" evidence="3 7"/>
<reference evidence="9" key="2">
    <citation type="submission" date="2014-09" db="EMBL/GenBank/DDBJ databases">
        <authorList>
            <person name="Bishop-Lilly K.A."/>
            <person name="Broomall S.M."/>
            <person name="Chain P.S."/>
            <person name="Chertkov O."/>
            <person name="Coyne S.R."/>
            <person name="Daligault H.E."/>
            <person name="Davenport K.W."/>
            <person name="Erkkila T."/>
            <person name="Frey K.G."/>
            <person name="Gibbons H.S."/>
            <person name="Gu W."/>
            <person name="Jaissle J."/>
            <person name="Johnson S.L."/>
            <person name="Koroleva G.I."/>
            <person name="Ladner J.T."/>
            <person name="Lo C.-C."/>
            <person name="Minogue T.D."/>
            <person name="Munk C."/>
            <person name="Palacios G.F."/>
            <person name="Redden C.L."/>
            <person name="Rosenzweig C.N."/>
            <person name="Scholz M.B."/>
            <person name="Teshima H."/>
            <person name="Xu Y."/>
        </authorList>
    </citation>
    <scope>NUCLEOTIDE SEQUENCE</scope>
    <source>
        <strain evidence="9">Mb9</strain>
    </source>
</reference>
<dbReference type="GO" id="GO:0050532">
    <property type="term" value="F:2-phosphosulfolactate phosphatase activity"/>
    <property type="evidence" value="ECO:0007669"/>
    <property type="project" value="UniProtKB-UniRule"/>
</dbReference>
<dbReference type="Gene3D" id="3.90.1560.10">
    <property type="entry name" value="ComB-like"/>
    <property type="match status" value="1"/>
</dbReference>
<dbReference type="SUPFAM" id="SSF142823">
    <property type="entry name" value="ComB-like"/>
    <property type="match status" value="1"/>
</dbReference>
<dbReference type="GO" id="GO:0000287">
    <property type="term" value="F:magnesium ion binding"/>
    <property type="evidence" value="ECO:0007669"/>
    <property type="project" value="UniProtKB-UniRule"/>
</dbReference>
<dbReference type="EMBL" id="LN734822">
    <property type="protein sequence ID" value="CEL25634.1"/>
    <property type="molecule type" value="Genomic_DNA"/>
</dbReference>
<dbReference type="NCBIfam" id="TIGR00298">
    <property type="entry name" value="2-phosphosulfolactate phosphatase"/>
    <property type="match status" value="1"/>
</dbReference>
<dbReference type="PANTHER" id="PTHR37311">
    <property type="entry name" value="2-PHOSPHOSULFOLACTATE PHOSPHATASE-RELATED"/>
    <property type="match status" value="1"/>
</dbReference>
<keyword evidence="11" id="KW-1185">Reference proteome</keyword>
<evidence type="ECO:0000256" key="7">
    <source>
        <dbReference type="HAMAP-Rule" id="MF_00490"/>
    </source>
</evidence>
<dbReference type="STRING" id="2162.BRM9_0953"/>
<keyword evidence="4 7" id="KW-0378">Hydrolase</keyword>
<accession>A0A089ZFM1</accession>
<dbReference type="PATRIC" id="fig|2162.10.peg.2085"/>
<dbReference type="UniPathway" id="UPA00355">
    <property type="reaction ID" value="UER00470"/>
</dbReference>
<dbReference type="KEGG" id="mfc:BRM9_0953"/>
<evidence type="ECO:0000313" key="11">
    <source>
        <dbReference type="Proteomes" id="UP000062768"/>
    </source>
</evidence>
<dbReference type="Pfam" id="PF04029">
    <property type="entry name" value="2-ph_phosp"/>
    <property type="match status" value="1"/>
</dbReference>
<dbReference type="InterPro" id="IPR005238">
    <property type="entry name" value="ComB-like"/>
</dbReference>
<evidence type="ECO:0000256" key="2">
    <source>
        <dbReference type="ARBA" id="ARBA00009997"/>
    </source>
</evidence>
<dbReference type="Proteomes" id="UP000062768">
    <property type="component" value="Chromosome I"/>
</dbReference>
<dbReference type="Proteomes" id="UP000029661">
    <property type="component" value="Chromosome"/>
</dbReference>
<dbReference type="RefSeq" id="WP_048085006.1">
    <property type="nucleotide sequence ID" value="NZ_CP006933.1"/>
</dbReference>
<proteinExistence type="inferred from homology"/>
<dbReference type="GeneID" id="26740240"/>
<evidence type="ECO:0000313" key="9">
    <source>
        <dbReference type="EMBL" id="CEL25634.1"/>
    </source>
</evidence>
<dbReference type="InterPro" id="IPR036702">
    <property type="entry name" value="ComB-like_sf"/>
</dbReference>
<comment type="similarity">
    <text evidence="2 7">Belongs to the ComB family.</text>
</comment>
<evidence type="ECO:0000313" key="10">
    <source>
        <dbReference type="Proteomes" id="UP000029661"/>
    </source>
</evidence>
<dbReference type="HAMAP" id="MF_00490">
    <property type="entry name" value="ComB"/>
    <property type="match status" value="1"/>
</dbReference>
<comment type="catalytic activity">
    <reaction evidence="6 7">
        <text>(2R)-O-phospho-3-sulfolactate + H2O = (2R)-3-sulfolactate + phosphate</text>
        <dbReference type="Rhea" id="RHEA:23416"/>
        <dbReference type="ChEBI" id="CHEBI:15377"/>
        <dbReference type="ChEBI" id="CHEBI:15597"/>
        <dbReference type="ChEBI" id="CHEBI:43474"/>
        <dbReference type="ChEBI" id="CHEBI:58738"/>
        <dbReference type="EC" id="3.1.3.71"/>
    </reaction>
</comment>
<dbReference type="OrthoDB" id="146693at2157"/>